<dbReference type="AlphaFoldDB" id="A0A0K9PLD5"/>
<name>A0A0K9PLD5_ZOSMR</name>
<comment type="caution">
    <text evidence="1">The sequence shown here is derived from an EMBL/GenBank/DDBJ whole genome shotgun (WGS) entry which is preliminary data.</text>
</comment>
<keyword evidence="2" id="KW-1185">Reference proteome</keyword>
<dbReference type="OrthoDB" id="445556at2759"/>
<sequence length="96" mass="11071">MAEGELKGFKAYKKWANVVAETKPPLNPLARKKGRSKKKVETDLVAVISQCHSQRREKFESMFNKMICNSVGEASCEPTEDEFQRARQRLEKKKLK</sequence>
<evidence type="ECO:0000313" key="1">
    <source>
        <dbReference type="EMBL" id="KMZ69764.1"/>
    </source>
</evidence>
<reference evidence="2" key="1">
    <citation type="journal article" date="2016" name="Nature">
        <title>The genome of the seagrass Zostera marina reveals angiosperm adaptation to the sea.</title>
        <authorList>
            <person name="Olsen J.L."/>
            <person name="Rouze P."/>
            <person name="Verhelst B."/>
            <person name="Lin Y.-C."/>
            <person name="Bayer T."/>
            <person name="Collen J."/>
            <person name="Dattolo E."/>
            <person name="De Paoli E."/>
            <person name="Dittami S."/>
            <person name="Maumus F."/>
            <person name="Michel G."/>
            <person name="Kersting A."/>
            <person name="Lauritano C."/>
            <person name="Lohaus R."/>
            <person name="Toepel M."/>
            <person name="Tonon T."/>
            <person name="Vanneste K."/>
            <person name="Amirebrahimi M."/>
            <person name="Brakel J."/>
            <person name="Bostroem C."/>
            <person name="Chovatia M."/>
            <person name="Grimwood J."/>
            <person name="Jenkins J.W."/>
            <person name="Jueterbock A."/>
            <person name="Mraz A."/>
            <person name="Stam W.T."/>
            <person name="Tice H."/>
            <person name="Bornberg-Bauer E."/>
            <person name="Green P.J."/>
            <person name="Pearson G.A."/>
            <person name="Procaccini G."/>
            <person name="Duarte C.M."/>
            <person name="Schmutz J."/>
            <person name="Reusch T.B.H."/>
            <person name="Van de Peer Y."/>
        </authorList>
    </citation>
    <scope>NUCLEOTIDE SEQUENCE [LARGE SCALE GENOMIC DNA]</scope>
    <source>
        <strain evidence="2">cv. Finnish</strain>
    </source>
</reference>
<dbReference type="PANTHER" id="PTHR44916">
    <property type="entry name" value="CHAPERONE DNAJ-DOMAIN SUPERFAMILY PROTEIN-RELATED"/>
    <property type="match status" value="1"/>
</dbReference>
<dbReference type="OMA" id="CHIREIY"/>
<dbReference type="InterPro" id="IPR042977">
    <property type="entry name" value="AtJ6-like"/>
</dbReference>
<protein>
    <submittedName>
        <fullName evidence="1">Uncharacterized protein</fullName>
    </submittedName>
</protein>
<dbReference type="EMBL" id="LFYR01000749">
    <property type="protein sequence ID" value="KMZ69764.1"/>
    <property type="molecule type" value="Genomic_DNA"/>
</dbReference>
<dbReference type="Proteomes" id="UP000036987">
    <property type="component" value="Unassembled WGS sequence"/>
</dbReference>
<dbReference type="PANTHER" id="PTHR44916:SF1">
    <property type="entry name" value="CHAPERONE DNAJ-DOMAIN SUPERFAMILY PROTEIN-RELATED"/>
    <property type="match status" value="1"/>
</dbReference>
<accession>A0A0K9PLD5</accession>
<evidence type="ECO:0000313" key="2">
    <source>
        <dbReference type="Proteomes" id="UP000036987"/>
    </source>
</evidence>
<organism evidence="1 2">
    <name type="scientific">Zostera marina</name>
    <name type="common">Eelgrass</name>
    <dbReference type="NCBI Taxonomy" id="29655"/>
    <lineage>
        <taxon>Eukaryota</taxon>
        <taxon>Viridiplantae</taxon>
        <taxon>Streptophyta</taxon>
        <taxon>Embryophyta</taxon>
        <taxon>Tracheophyta</taxon>
        <taxon>Spermatophyta</taxon>
        <taxon>Magnoliopsida</taxon>
        <taxon>Liliopsida</taxon>
        <taxon>Zosteraceae</taxon>
        <taxon>Zostera</taxon>
    </lineage>
</organism>
<gene>
    <name evidence="1" type="ORF">ZOSMA_207G00040</name>
</gene>
<proteinExistence type="predicted"/>